<dbReference type="AlphaFoldDB" id="A0AAV7C586"/>
<evidence type="ECO:0000256" key="3">
    <source>
        <dbReference type="SAM" id="MobiDB-lite"/>
    </source>
</evidence>
<dbReference type="PANTHER" id="PTHR11505">
    <property type="entry name" value="L1 TRANSPOSABLE ELEMENT-RELATED"/>
    <property type="match status" value="1"/>
</dbReference>
<comment type="caution">
    <text evidence="4">The sequence shown here is derived from an EMBL/GenBank/DDBJ whole genome shotgun (WGS) entry which is preliminary data.</text>
</comment>
<organism evidence="4 5">
    <name type="scientific">Engystomops pustulosus</name>
    <name type="common">Tungara frog</name>
    <name type="synonym">Physalaemus pustulosus</name>
    <dbReference type="NCBI Taxonomy" id="76066"/>
    <lineage>
        <taxon>Eukaryota</taxon>
        <taxon>Metazoa</taxon>
        <taxon>Chordata</taxon>
        <taxon>Craniata</taxon>
        <taxon>Vertebrata</taxon>
        <taxon>Euteleostomi</taxon>
        <taxon>Amphibia</taxon>
        <taxon>Batrachia</taxon>
        <taxon>Anura</taxon>
        <taxon>Neobatrachia</taxon>
        <taxon>Hyloidea</taxon>
        <taxon>Leptodactylidae</taxon>
        <taxon>Leiuperinae</taxon>
        <taxon>Engystomops</taxon>
    </lineage>
</organism>
<dbReference type="EMBL" id="WNYA01000003">
    <property type="protein sequence ID" value="KAG8580053.1"/>
    <property type="molecule type" value="Genomic_DNA"/>
</dbReference>
<evidence type="ECO:0000313" key="5">
    <source>
        <dbReference type="Proteomes" id="UP000824782"/>
    </source>
</evidence>
<gene>
    <name evidence="4" type="ORF">GDO81_007107</name>
</gene>
<feature type="compositionally biased region" description="Polar residues" evidence="3">
    <location>
        <begin position="83"/>
        <end position="102"/>
    </location>
</feature>
<keyword evidence="5" id="KW-1185">Reference proteome</keyword>
<feature type="compositionally biased region" description="Polar residues" evidence="3">
    <location>
        <begin position="12"/>
        <end position="21"/>
    </location>
</feature>
<protein>
    <submittedName>
        <fullName evidence="4">Uncharacterized protein</fullName>
    </submittedName>
</protein>
<feature type="region of interest" description="Disordered" evidence="3">
    <location>
        <begin position="1"/>
        <end position="107"/>
    </location>
</feature>
<evidence type="ECO:0000256" key="2">
    <source>
        <dbReference type="SAM" id="Coils"/>
    </source>
</evidence>
<accession>A0AAV7C586</accession>
<feature type="coiled-coil region" evidence="2">
    <location>
        <begin position="141"/>
        <end position="196"/>
    </location>
</feature>
<name>A0AAV7C586_ENGPU</name>
<evidence type="ECO:0000256" key="1">
    <source>
        <dbReference type="ARBA" id="ARBA00061640"/>
    </source>
</evidence>
<proteinExistence type="inferred from homology"/>
<dbReference type="FunFam" id="3.30.70.1820:FF:000002">
    <property type="entry name" value="LINE-1 retrotransposable element ORF1 protein"/>
    <property type="match status" value="1"/>
</dbReference>
<dbReference type="Gene3D" id="3.30.70.1820">
    <property type="entry name" value="L1 transposable element, RRM domain"/>
    <property type="match status" value="1"/>
</dbReference>
<keyword evidence="2" id="KW-0175">Coiled coil</keyword>
<reference evidence="4" key="1">
    <citation type="thesis" date="2020" institute="ProQuest LLC" country="789 East Eisenhower Parkway, Ann Arbor, MI, USA">
        <title>Comparative Genomics and Chromosome Evolution.</title>
        <authorList>
            <person name="Mudd A.B."/>
        </authorList>
    </citation>
    <scope>NUCLEOTIDE SEQUENCE</scope>
    <source>
        <strain evidence="4">237g6f4</strain>
        <tissue evidence="4">Blood</tissue>
    </source>
</reference>
<sequence length="494" mass="54307">MTNRLPPPPPDNSGTVSNAETPISDRGVHPPPSPIPALLTPTLHHSQATGATISEAPTASPTASEPPLAPPVSQAYGDEAGQSRGQITQPSSLIAGTSTSGSQEDRLPTVQDIKSLLSSLPTKEDISLFASQILAECRQEFASLRSDVTSLTSRVDDLEQAQSSTAMSLESIQDMIQQHHAQLHALQQHMDDIENRSRRNNLRIKGLPESVQPATLFSTITEILNGILGRPPNTPIEIDRAHRALRPLDLNAQIPRDVVCRIHFYSLKEQILLKLRNQKQVTFQGTSIKILPDLSRYTLAQRAAVRPLLDMLKEHNLPYRWGFPFALHVCSGGKDVTLRSPNDLKPFLQMLRLPAVSLGQWLTYLPPSVSPLFTSSANLTPLGPRRRGPRKRQISEDFGELLWNTGIAELILLFSTSQCNQNLMTTSEMLLSLSAALLCPVTEQLFLLEEIKTIVQSELKSTFCDSGSLQKSTQDEEDVPPHCAAPAPVCRVLW</sequence>
<comment type="similarity">
    <text evidence="1">Belongs to the transposase 22 family.</text>
</comment>
<dbReference type="Proteomes" id="UP000824782">
    <property type="component" value="Unassembled WGS sequence"/>
</dbReference>
<feature type="compositionally biased region" description="Low complexity" evidence="3">
    <location>
        <begin position="51"/>
        <end position="66"/>
    </location>
</feature>
<dbReference type="InterPro" id="IPR004244">
    <property type="entry name" value="Transposase_22"/>
</dbReference>
<evidence type="ECO:0000313" key="4">
    <source>
        <dbReference type="EMBL" id="KAG8580053.1"/>
    </source>
</evidence>
<feature type="compositionally biased region" description="Pro residues" evidence="3">
    <location>
        <begin position="1"/>
        <end position="11"/>
    </location>
</feature>